<dbReference type="EMBL" id="LAZR01019654">
    <property type="protein sequence ID" value="KKL91740.1"/>
    <property type="molecule type" value="Genomic_DNA"/>
</dbReference>
<reference evidence="1" key="1">
    <citation type="journal article" date="2015" name="Nature">
        <title>Complex archaea that bridge the gap between prokaryotes and eukaryotes.</title>
        <authorList>
            <person name="Spang A."/>
            <person name="Saw J.H."/>
            <person name="Jorgensen S.L."/>
            <person name="Zaremba-Niedzwiedzka K."/>
            <person name="Martijn J."/>
            <person name="Lind A.E."/>
            <person name="van Eijk R."/>
            <person name="Schleper C."/>
            <person name="Guy L."/>
            <person name="Ettema T.J."/>
        </authorList>
    </citation>
    <scope>NUCLEOTIDE SEQUENCE</scope>
</reference>
<name>A0A0F9ID36_9ZZZZ</name>
<dbReference type="InterPro" id="IPR010263">
    <property type="entry name" value="T6SS_TssK"/>
</dbReference>
<proteinExistence type="predicted"/>
<dbReference type="PANTHER" id="PTHR35566:SF1">
    <property type="entry name" value="TYPE VI SECRETION SYSTEM BASEPLATE COMPONENT TSSK1"/>
    <property type="match status" value="1"/>
</dbReference>
<sequence length="155" mass="17186">MSDTTRVAWTEGMFLRPQHFQQSDKHFSHLIKQVCNGNLADPWGILELDIDTELLNTGQFAIDFLSAITPDLLPIDMPRSTSLPEPLVVNKDTYNEIVYLAIPALKASGINISAADENLVTRYKLTDLAVNDDSLGPQSQETIQVAKIYSKLVLG</sequence>
<feature type="non-terminal residue" evidence="1">
    <location>
        <position position="155"/>
    </location>
</feature>
<organism evidence="1">
    <name type="scientific">marine sediment metagenome</name>
    <dbReference type="NCBI Taxonomy" id="412755"/>
    <lineage>
        <taxon>unclassified sequences</taxon>
        <taxon>metagenomes</taxon>
        <taxon>ecological metagenomes</taxon>
    </lineage>
</organism>
<gene>
    <name evidence="1" type="ORF">LCGC14_1891650</name>
</gene>
<protein>
    <recommendedName>
        <fullName evidence="2">Type VI secretion system baseplate subunit TssK</fullName>
    </recommendedName>
</protein>
<dbReference type="PANTHER" id="PTHR35566">
    <property type="entry name" value="BLR3599 PROTEIN"/>
    <property type="match status" value="1"/>
</dbReference>
<evidence type="ECO:0000313" key="1">
    <source>
        <dbReference type="EMBL" id="KKL91740.1"/>
    </source>
</evidence>
<evidence type="ECO:0008006" key="2">
    <source>
        <dbReference type="Google" id="ProtNLM"/>
    </source>
</evidence>
<dbReference type="AlphaFoldDB" id="A0A0F9ID36"/>
<dbReference type="Pfam" id="PF05936">
    <property type="entry name" value="T6SS_VasE"/>
    <property type="match status" value="1"/>
</dbReference>
<dbReference type="NCBIfam" id="TIGR03353">
    <property type="entry name" value="VI_chp_4"/>
    <property type="match status" value="1"/>
</dbReference>
<accession>A0A0F9ID36</accession>
<comment type="caution">
    <text evidence="1">The sequence shown here is derived from an EMBL/GenBank/DDBJ whole genome shotgun (WGS) entry which is preliminary data.</text>
</comment>